<dbReference type="PANTHER" id="PTHR43690:SF17">
    <property type="entry name" value="PROTEIN YHJJ"/>
    <property type="match status" value="1"/>
</dbReference>
<proteinExistence type="inferred from homology"/>
<evidence type="ECO:0000256" key="3">
    <source>
        <dbReference type="ARBA" id="ARBA00022801"/>
    </source>
</evidence>
<dbReference type="SUPFAM" id="SSF63411">
    <property type="entry name" value="LuxS/MPP-like metallohydrolase"/>
    <property type="match status" value="2"/>
</dbReference>
<protein>
    <submittedName>
        <fullName evidence="11">Insulinase family protein</fullName>
    </submittedName>
</protein>
<evidence type="ECO:0000256" key="4">
    <source>
        <dbReference type="ARBA" id="ARBA00022833"/>
    </source>
</evidence>
<keyword evidence="3" id="KW-0378">Hydrolase</keyword>
<dbReference type="Proteomes" id="UP000683401">
    <property type="component" value="Chromosome"/>
</dbReference>
<evidence type="ECO:0000259" key="10">
    <source>
        <dbReference type="Pfam" id="PF05193"/>
    </source>
</evidence>
<dbReference type="Pfam" id="PF05193">
    <property type="entry name" value="Peptidase_M16_C"/>
    <property type="match status" value="1"/>
</dbReference>
<dbReference type="InterPro" id="IPR011765">
    <property type="entry name" value="Pept_M16_N"/>
</dbReference>
<name>A0ABX8HS82_9PSED</name>
<evidence type="ECO:0000313" key="11">
    <source>
        <dbReference type="EMBL" id="QWU83309.1"/>
    </source>
</evidence>
<feature type="signal peptide" evidence="8">
    <location>
        <begin position="1"/>
        <end position="18"/>
    </location>
</feature>
<feature type="chain" id="PRO_5045777106" evidence="8">
    <location>
        <begin position="19"/>
        <end position="459"/>
    </location>
</feature>
<dbReference type="PANTHER" id="PTHR43690">
    <property type="entry name" value="NARDILYSIN"/>
    <property type="match status" value="1"/>
</dbReference>
<feature type="transmembrane region" description="Helical" evidence="7">
    <location>
        <begin position="434"/>
        <end position="453"/>
    </location>
</feature>
<keyword evidence="8" id="KW-0732">Signal</keyword>
<dbReference type="InterPro" id="IPR050626">
    <property type="entry name" value="Peptidase_M16"/>
</dbReference>
<gene>
    <name evidence="11" type="ORF">KQP88_00465</name>
</gene>
<evidence type="ECO:0000256" key="8">
    <source>
        <dbReference type="SAM" id="SignalP"/>
    </source>
</evidence>
<evidence type="ECO:0000256" key="2">
    <source>
        <dbReference type="ARBA" id="ARBA00022670"/>
    </source>
</evidence>
<keyword evidence="6" id="KW-0175">Coiled coil</keyword>
<sequence length="459" mass="51601">MRCLLFACLLLSSLPSLALDRLQVEGYLLPNGLQVLLKPGYEKGHVAIRLVVGIGFDDFACKDKELPHLLEHLLFSGIDDSGEGGLEERMQALGGEWNAFTSNTDTTFVIEAPASNQRKVLDLLLEVLTNTELLQSRFDEVKRIVEREDGGHFSHLQRLLDRRESGTGASNQLAVELGLKCAERPQVDDITLEQVEDVFASWYAPNNMTLIVVGDLDRLLPAYLERTYGQLNPTDPIEHPPLAESNGTAEASGTLIRNWLGEGARLHLTFTEPQLEKQHDETWELVEAYLDWALYTELRLKHGLSYGPSADREVFGDVGFMSLNADLERDDINEAEQSIRNLIKRLNKEGMQPATFARLQQAAIARQAWAVQGNSALADYYWGALNDYENGRFVDPVKRIKAVSLDTANHAMRQLLAKPGYWRVEKSLLSYDDLYGLAALVVGLIGLLVFWRVRKRLRK</sequence>
<organism evidence="11 12">
    <name type="scientific">Pseudomonas lijiangensis</name>
    <dbReference type="NCBI Taxonomy" id="2995658"/>
    <lineage>
        <taxon>Bacteria</taxon>
        <taxon>Pseudomonadati</taxon>
        <taxon>Pseudomonadota</taxon>
        <taxon>Gammaproteobacteria</taxon>
        <taxon>Pseudomonadales</taxon>
        <taxon>Pseudomonadaceae</taxon>
        <taxon>Pseudomonas</taxon>
    </lineage>
</organism>
<evidence type="ECO:0000256" key="1">
    <source>
        <dbReference type="ARBA" id="ARBA00007261"/>
    </source>
</evidence>
<keyword evidence="7" id="KW-0472">Membrane</keyword>
<evidence type="ECO:0000256" key="5">
    <source>
        <dbReference type="ARBA" id="ARBA00023049"/>
    </source>
</evidence>
<keyword evidence="2" id="KW-0645">Protease</keyword>
<dbReference type="InterPro" id="IPR011249">
    <property type="entry name" value="Metalloenz_LuxS/M16"/>
</dbReference>
<evidence type="ECO:0000256" key="6">
    <source>
        <dbReference type="SAM" id="Coils"/>
    </source>
</evidence>
<keyword evidence="7" id="KW-0812">Transmembrane</keyword>
<keyword evidence="4" id="KW-0862">Zinc</keyword>
<keyword evidence="7" id="KW-1133">Transmembrane helix</keyword>
<accession>A0ABX8HS82</accession>
<evidence type="ECO:0000313" key="12">
    <source>
        <dbReference type="Proteomes" id="UP000683401"/>
    </source>
</evidence>
<dbReference type="Gene3D" id="3.30.830.10">
    <property type="entry name" value="Metalloenzyme, LuxS/M16 peptidase-like"/>
    <property type="match status" value="2"/>
</dbReference>
<evidence type="ECO:0000259" key="9">
    <source>
        <dbReference type="Pfam" id="PF00675"/>
    </source>
</evidence>
<feature type="coiled-coil region" evidence="6">
    <location>
        <begin position="325"/>
        <end position="352"/>
    </location>
</feature>
<dbReference type="RefSeq" id="WP_200993695.1">
    <property type="nucleotide sequence ID" value="NZ_CP076668.1"/>
</dbReference>
<keyword evidence="12" id="KW-1185">Reference proteome</keyword>
<feature type="domain" description="Peptidase M16 N-terminal" evidence="9">
    <location>
        <begin position="47"/>
        <end position="149"/>
    </location>
</feature>
<evidence type="ECO:0000256" key="7">
    <source>
        <dbReference type="SAM" id="Phobius"/>
    </source>
</evidence>
<dbReference type="Pfam" id="PF00675">
    <property type="entry name" value="Peptidase_M16"/>
    <property type="match status" value="1"/>
</dbReference>
<feature type="domain" description="Peptidase M16 C-terminal" evidence="10">
    <location>
        <begin position="189"/>
        <end position="362"/>
    </location>
</feature>
<dbReference type="EMBL" id="CP076668">
    <property type="protein sequence ID" value="QWU83309.1"/>
    <property type="molecule type" value="Genomic_DNA"/>
</dbReference>
<comment type="similarity">
    <text evidence="1">Belongs to the peptidase M16 family.</text>
</comment>
<reference evidence="12" key="1">
    <citation type="submission" date="2021-06" db="EMBL/GenBank/DDBJ databases">
        <title>Identification of Pseudomonas cichorii causing bacterial leaf black spot of flue-cured tobacco, a new disease in China.</title>
        <authorList>
            <person name="Lu C.-H."/>
        </authorList>
    </citation>
    <scope>NUCLEOTIDE SEQUENCE [LARGE SCALE GENOMIC DNA]</scope>
    <source>
        <strain evidence="12">LJ2</strain>
    </source>
</reference>
<keyword evidence="5" id="KW-0482">Metalloprotease</keyword>
<dbReference type="InterPro" id="IPR007863">
    <property type="entry name" value="Peptidase_M16_C"/>
</dbReference>